<dbReference type="PANTHER" id="PTHR43617">
    <property type="entry name" value="L-AMINO ACID N-ACETYLTRANSFERASE"/>
    <property type="match status" value="1"/>
</dbReference>
<dbReference type="InterPro" id="IPR000182">
    <property type="entry name" value="GNAT_dom"/>
</dbReference>
<name>A0A401ZK56_9CHLR</name>
<dbReference type="InterPro" id="IPR050276">
    <property type="entry name" value="MshD_Acetyltransferase"/>
</dbReference>
<comment type="caution">
    <text evidence="2">The sequence shown here is derived from an EMBL/GenBank/DDBJ whole genome shotgun (WGS) entry which is preliminary data.</text>
</comment>
<dbReference type="EMBL" id="BIFQ01000001">
    <property type="protein sequence ID" value="GCE07236.1"/>
    <property type="molecule type" value="Genomic_DNA"/>
</dbReference>
<protein>
    <submittedName>
        <fullName evidence="2">GCN5 family N-acetyltransferase</fullName>
    </submittedName>
</protein>
<dbReference type="InterPro" id="IPR016181">
    <property type="entry name" value="Acyl_CoA_acyltransferase"/>
</dbReference>
<evidence type="ECO:0000313" key="3">
    <source>
        <dbReference type="Proteomes" id="UP000287224"/>
    </source>
</evidence>
<organism evidence="2 3">
    <name type="scientific">Dictyobacter aurantiacus</name>
    <dbReference type="NCBI Taxonomy" id="1936993"/>
    <lineage>
        <taxon>Bacteria</taxon>
        <taxon>Bacillati</taxon>
        <taxon>Chloroflexota</taxon>
        <taxon>Ktedonobacteria</taxon>
        <taxon>Ktedonobacterales</taxon>
        <taxon>Dictyobacteraceae</taxon>
        <taxon>Dictyobacter</taxon>
    </lineage>
</organism>
<dbReference type="AlphaFoldDB" id="A0A401ZK56"/>
<dbReference type="CDD" id="cd04301">
    <property type="entry name" value="NAT_SF"/>
    <property type="match status" value="1"/>
</dbReference>
<dbReference type="SUPFAM" id="SSF55729">
    <property type="entry name" value="Acyl-CoA N-acyltransferases (Nat)"/>
    <property type="match status" value="1"/>
</dbReference>
<evidence type="ECO:0000313" key="2">
    <source>
        <dbReference type="EMBL" id="GCE07236.1"/>
    </source>
</evidence>
<dbReference type="Proteomes" id="UP000287224">
    <property type="component" value="Unassembled WGS sequence"/>
</dbReference>
<reference evidence="3" key="1">
    <citation type="submission" date="2018-12" db="EMBL/GenBank/DDBJ databases">
        <title>Tengunoibacter tsumagoiensis gen. nov., sp. nov., Dictyobacter kobayashii sp. nov., D. alpinus sp. nov., and D. joshuensis sp. nov. and description of Dictyobacteraceae fam. nov. within the order Ktedonobacterales isolated from Tengu-no-mugimeshi.</title>
        <authorList>
            <person name="Wang C.M."/>
            <person name="Zheng Y."/>
            <person name="Sakai Y."/>
            <person name="Toyoda A."/>
            <person name="Minakuchi Y."/>
            <person name="Abe K."/>
            <person name="Yokota A."/>
            <person name="Yabe S."/>
        </authorList>
    </citation>
    <scope>NUCLEOTIDE SEQUENCE [LARGE SCALE GENOMIC DNA]</scope>
    <source>
        <strain evidence="3">S-27</strain>
    </source>
</reference>
<dbReference type="PROSITE" id="PS51186">
    <property type="entry name" value="GNAT"/>
    <property type="match status" value="1"/>
</dbReference>
<feature type="domain" description="N-acetyltransferase" evidence="1">
    <location>
        <begin position="4"/>
        <end position="156"/>
    </location>
</feature>
<keyword evidence="2" id="KW-0808">Transferase</keyword>
<proteinExistence type="predicted"/>
<gene>
    <name evidence="2" type="primary">bltD</name>
    <name evidence="2" type="ORF">KDAU_45650</name>
</gene>
<dbReference type="Gene3D" id="3.40.630.30">
    <property type="match status" value="1"/>
</dbReference>
<accession>A0A401ZK56</accession>
<evidence type="ECO:0000259" key="1">
    <source>
        <dbReference type="PROSITE" id="PS51186"/>
    </source>
</evidence>
<dbReference type="Pfam" id="PF00583">
    <property type="entry name" value="Acetyltransf_1"/>
    <property type="match status" value="1"/>
</dbReference>
<dbReference type="GO" id="GO:0016747">
    <property type="term" value="F:acyltransferase activity, transferring groups other than amino-acyl groups"/>
    <property type="evidence" value="ECO:0007669"/>
    <property type="project" value="InterPro"/>
</dbReference>
<dbReference type="RefSeq" id="WP_126598332.1">
    <property type="nucleotide sequence ID" value="NZ_BIFQ01000001.1"/>
</dbReference>
<sequence>MGEFSMREVTRENWRASLDLAVRPEQQRFVADYVPVAAIALTKAYIRPDGLIWVPYAFYADDEMVGFVVMAYEPGRADNYWIFHFFIDQRYQGRGYGRRALHLLLQFVREHYPHCRMLQLTVHPENVHAQHLYCDAGFQPTGSLSGGEPIYRLALSS</sequence>
<dbReference type="OrthoDB" id="9127144at2"/>
<keyword evidence="3" id="KW-1185">Reference proteome</keyword>